<feature type="transmembrane region" description="Helical" evidence="1">
    <location>
        <begin position="5"/>
        <end position="24"/>
    </location>
</feature>
<comment type="caution">
    <text evidence="2">The sequence shown here is derived from an EMBL/GenBank/DDBJ whole genome shotgun (WGS) entry which is preliminary data.</text>
</comment>
<reference evidence="2" key="1">
    <citation type="journal article" date="2022" name="New Phytol.">
        <title>Evolutionary transition to the ectomycorrhizal habit in the genomes of a hyperdiverse lineage of mushroom-forming fungi.</title>
        <authorList>
            <person name="Looney B."/>
            <person name="Miyauchi S."/>
            <person name="Morin E."/>
            <person name="Drula E."/>
            <person name="Courty P.E."/>
            <person name="Kohler A."/>
            <person name="Kuo A."/>
            <person name="LaButti K."/>
            <person name="Pangilinan J."/>
            <person name="Lipzen A."/>
            <person name="Riley R."/>
            <person name="Andreopoulos W."/>
            <person name="He G."/>
            <person name="Johnson J."/>
            <person name="Nolan M."/>
            <person name="Tritt A."/>
            <person name="Barry K.W."/>
            <person name="Grigoriev I.V."/>
            <person name="Nagy L.G."/>
            <person name="Hibbett D."/>
            <person name="Henrissat B."/>
            <person name="Matheny P.B."/>
            <person name="Labbe J."/>
            <person name="Martin F.M."/>
        </authorList>
    </citation>
    <scope>NUCLEOTIDE SEQUENCE</scope>
    <source>
        <strain evidence="2">BPL690</strain>
    </source>
</reference>
<evidence type="ECO:0000256" key="1">
    <source>
        <dbReference type="SAM" id="Phobius"/>
    </source>
</evidence>
<feature type="transmembrane region" description="Helical" evidence="1">
    <location>
        <begin position="56"/>
        <end position="78"/>
    </location>
</feature>
<keyword evidence="3" id="KW-1185">Reference proteome</keyword>
<evidence type="ECO:0000313" key="2">
    <source>
        <dbReference type="EMBL" id="KAI0308153.1"/>
    </source>
</evidence>
<proteinExistence type="predicted"/>
<organism evidence="2 3">
    <name type="scientific">Multifurca ochricompacta</name>
    <dbReference type="NCBI Taxonomy" id="376703"/>
    <lineage>
        <taxon>Eukaryota</taxon>
        <taxon>Fungi</taxon>
        <taxon>Dikarya</taxon>
        <taxon>Basidiomycota</taxon>
        <taxon>Agaricomycotina</taxon>
        <taxon>Agaricomycetes</taxon>
        <taxon>Russulales</taxon>
        <taxon>Russulaceae</taxon>
        <taxon>Multifurca</taxon>
    </lineage>
</organism>
<dbReference type="Proteomes" id="UP001203297">
    <property type="component" value="Unassembled WGS sequence"/>
</dbReference>
<evidence type="ECO:0000313" key="3">
    <source>
        <dbReference type="Proteomes" id="UP001203297"/>
    </source>
</evidence>
<keyword evidence="1" id="KW-1133">Transmembrane helix</keyword>
<protein>
    <submittedName>
        <fullName evidence="2">Uncharacterized protein</fullName>
    </submittedName>
</protein>
<keyword evidence="1" id="KW-0812">Transmembrane</keyword>
<accession>A0AAD4MEX9</accession>
<dbReference type="EMBL" id="WTXG01000001">
    <property type="protein sequence ID" value="KAI0308153.1"/>
    <property type="molecule type" value="Genomic_DNA"/>
</dbReference>
<dbReference type="AlphaFoldDB" id="A0AAD4MEX9"/>
<sequence>MVVGIFPMVGVAAFIVVLQTWATFQSPFSTIYNTFERPFVLSIRPSKGKATHFSRWYYLSPVTSLVLMTVTAVLEVVLAKALLKKSVSIGNASVLFQKRLTPAIPYMAEAALPLATFLVFGTQEDILEAWGIRKAPPETSLAMPDQSPVASTISSINC</sequence>
<gene>
    <name evidence="2" type="ORF">B0F90DRAFT_1665041</name>
</gene>
<name>A0AAD4MEX9_9AGAM</name>
<keyword evidence="1" id="KW-0472">Membrane</keyword>